<evidence type="ECO:0000256" key="1">
    <source>
        <dbReference type="PROSITE-ProRule" id="PRU01360"/>
    </source>
</evidence>
<dbReference type="Pfam" id="PF07715">
    <property type="entry name" value="Plug"/>
    <property type="match status" value="1"/>
</dbReference>
<dbReference type="RefSeq" id="WP_219289672.1">
    <property type="nucleotide sequence ID" value="NZ_RPHB01000005.1"/>
</dbReference>
<dbReference type="PROSITE" id="PS52016">
    <property type="entry name" value="TONB_DEPENDENT_REC_3"/>
    <property type="match status" value="1"/>
</dbReference>
<dbReference type="InterPro" id="IPR000531">
    <property type="entry name" value="Beta-barrel_TonB"/>
</dbReference>
<accession>A0A951IWC1</accession>
<comment type="subcellular location">
    <subcellularLocation>
        <location evidence="1">Cell outer membrane</location>
        <topology evidence="1">Multi-pass membrane protein</topology>
    </subcellularLocation>
</comment>
<dbReference type="AlphaFoldDB" id="A0A951IWC1"/>
<dbReference type="Pfam" id="PF00593">
    <property type="entry name" value="TonB_dep_Rec_b-barrel"/>
    <property type="match status" value="1"/>
</dbReference>
<name>A0A951IWC1_9BACT</name>
<gene>
    <name evidence="6" type="ORF">EGN73_11365</name>
</gene>
<feature type="chain" id="PRO_5036731255" evidence="3">
    <location>
        <begin position="39"/>
        <end position="1038"/>
    </location>
</feature>
<keyword evidence="3" id="KW-0732">Signal</keyword>
<keyword evidence="7" id="KW-1185">Reference proteome</keyword>
<keyword evidence="1" id="KW-0812">Transmembrane</keyword>
<keyword evidence="1" id="KW-0998">Cell outer membrane</keyword>
<dbReference type="InterPro" id="IPR023997">
    <property type="entry name" value="TonB-dep_OMP_SusC/RagA_CS"/>
</dbReference>
<dbReference type="GO" id="GO:0009279">
    <property type="term" value="C:cell outer membrane"/>
    <property type="evidence" value="ECO:0007669"/>
    <property type="project" value="UniProtKB-SubCell"/>
</dbReference>
<evidence type="ECO:0000259" key="5">
    <source>
        <dbReference type="Pfam" id="PF07715"/>
    </source>
</evidence>
<feature type="signal peptide" evidence="3">
    <location>
        <begin position="1"/>
        <end position="38"/>
    </location>
</feature>
<feature type="domain" description="TonB-dependent receptor-like beta-barrel" evidence="4">
    <location>
        <begin position="459"/>
        <end position="992"/>
    </location>
</feature>
<evidence type="ECO:0000259" key="4">
    <source>
        <dbReference type="Pfam" id="PF00593"/>
    </source>
</evidence>
<sequence length="1038" mass="113828">MLKTIYSKQKSKWSKSRSLLCLLALWLTLLPQETWAQAANQPIGVSGTITASDTGETLPGVNILIKGTTTGTATDMDGRFTLRVPSPDAILVISFIGYGQVERRVGNTTTFNVVLDPDQDSLSEVIVVGYGTQERATVTSAISSISSETIRELPVPNLASAIQGRAPGVNVTNAGAPGTNPVVRIRGIGTVGNNDPLYVIDGVPAGGLNQINTADIESIEVLKDASAAAIYGSRAANGVILVTTKKGQIGRPVVTVDSYVGTQSAWRQLDLLNTSQYLDFGRDLLTNGGEPVPQRFDNLGDLANVNTDWQGEMFRPATIQDHNVGISGGNESVIYNVSVGYFGQEGIMRGTDFERFSFRSNTEFKINKRVRVGQTLTIAYSSRNVEPFTGGRTQLEHMVKSVPYIPVRDESRLGGFRSPDRVDGSDPENPVLNAELRTNRQQEYKILGTAYLDVDIIDGLKYKFLVGTDLALGTNNEYTPRFRSGDFHEQPFAVIGQNRFSFFSPLISNQLNYRKKIDKHTFDILGVVEQQTFLSTSLGGTGQNFLTNEIRELQGVQNMTSTSERIDYALISYLARVNYDYDQKYLFSASIRRDGGSRFGPGTKWGTFPSISAGWRVSEEGFMQGLTQVSDLKLRASYGETGNDQIGNYVYQATINSNFFYPFGGSTAPGSTISALANVDLRWETTIMRNIGFDLGLFNDAFNLSFEWFDNTTEGMILGVPIPPSLGYDGAPVANVGTVSNRGIELALGYRKYTGDFQFAVDGNIGFVRNELVSLGTGNTIFGPDFQGDPLTFTEEGRPIGYFYGWQVDGIFQSNEEAQSAPRQNLPDAGESYNPSIHTAAGDLRFADLNGDGEINANDRTFLGHYMPDFTYGANFSANYKNFDFSMFWQGVHGNEIFNLLRFHTEGMTRLFNASTVVMDRWTPENTDTNVPRAVNGDPNRNARASSRWIEDGSYLRLKNLSIGYSIPPALLEQISNGSISRVRVYLSGQNLLTFTNYSGFDPEIAARTGINTTLGQGIDFGQFPAARTIMGGVQLSF</sequence>
<proteinExistence type="inferred from homology"/>
<keyword evidence="6" id="KW-0675">Receptor</keyword>
<evidence type="ECO:0000256" key="2">
    <source>
        <dbReference type="RuleBase" id="RU003357"/>
    </source>
</evidence>
<dbReference type="EMBL" id="RPHB01000005">
    <property type="protein sequence ID" value="MBW3468405.1"/>
    <property type="molecule type" value="Genomic_DNA"/>
</dbReference>
<evidence type="ECO:0000256" key="3">
    <source>
        <dbReference type="SAM" id="SignalP"/>
    </source>
</evidence>
<dbReference type="Proteomes" id="UP000727490">
    <property type="component" value="Unassembled WGS sequence"/>
</dbReference>
<dbReference type="NCBIfam" id="TIGR04056">
    <property type="entry name" value="OMP_RagA_SusC"/>
    <property type="match status" value="1"/>
</dbReference>
<dbReference type="InterPro" id="IPR023996">
    <property type="entry name" value="TonB-dep_OMP_SusC/RagA"/>
</dbReference>
<keyword evidence="2" id="KW-0798">TonB box</keyword>
<keyword evidence="1 2" id="KW-0472">Membrane</keyword>
<dbReference type="InterPro" id="IPR012910">
    <property type="entry name" value="Plug_dom"/>
</dbReference>
<comment type="similarity">
    <text evidence="1 2">Belongs to the TonB-dependent receptor family.</text>
</comment>
<keyword evidence="1" id="KW-1134">Transmembrane beta strand</keyword>
<comment type="caution">
    <text evidence="6">The sequence shown here is derived from an EMBL/GenBank/DDBJ whole genome shotgun (WGS) entry which is preliminary data.</text>
</comment>
<dbReference type="InterPro" id="IPR039426">
    <property type="entry name" value="TonB-dep_rcpt-like"/>
</dbReference>
<evidence type="ECO:0000313" key="7">
    <source>
        <dbReference type="Proteomes" id="UP000727490"/>
    </source>
</evidence>
<protein>
    <submittedName>
        <fullName evidence="6">TonB-dependent receptor</fullName>
    </submittedName>
</protein>
<feature type="domain" description="TonB-dependent receptor plug" evidence="5">
    <location>
        <begin position="137"/>
        <end position="239"/>
    </location>
</feature>
<organism evidence="6 7">
    <name type="scientific">Arthrospiribacter ruber</name>
    <dbReference type="NCBI Taxonomy" id="2487934"/>
    <lineage>
        <taxon>Bacteria</taxon>
        <taxon>Pseudomonadati</taxon>
        <taxon>Bacteroidota</taxon>
        <taxon>Cytophagia</taxon>
        <taxon>Cytophagales</taxon>
        <taxon>Cyclobacteriaceae</taxon>
        <taxon>Arthrospiribacter</taxon>
    </lineage>
</organism>
<evidence type="ECO:0000313" key="6">
    <source>
        <dbReference type="EMBL" id="MBW3468405.1"/>
    </source>
</evidence>
<dbReference type="Pfam" id="PF13715">
    <property type="entry name" value="CarbopepD_reg_2"/>
    <property type="match status" value="1"/>
</dbReference>
<dbReference type="NCBIfam" id="TIGR04057">
    <property type="entry name" value="SusC_RagA_signa"/>
    <property type="match status" value="1"/>
</dbReference>
<reference evidence="6 7" key="1">
    <citation type="journal article" date="2020" name="Syst. Appl. Microbiol.">
        <title>Arthrospiribacter ruber gen. nov., sp. nov., a novel bacterium isolated from Arthrospira cultures.</title>
        <authorList>
            <person name="Waleron M."/>
            <person name="Misztak A."/>
            <person name="Waleron M.M."/>
            <person name="Furmaniak M."/>
            <person name="Mrozik A."/>
            <person name="Waleron K."/>
        </authorList>
    </citation>
    <scope>NUCLEOTIDE SEQUENCE [LARGE SCALE GENOMIC DNA]</scope>
    <source>
        <strain evidence="6 7">DPMB0001</strain>
    </source>
</reference>
<keyword evidence="1" id="KW-0813">Transport</keyword>